<dbReference type="EMBL" id="JBHRYR010000003">
    <property type="protein sequence ID" value="MFC3853221.1"/>
    <property type="molecule type" value="Genomic_DNA"/>
</dbReference>
<dbReference type="RefSeq" id="WP_380696171.1">
    <property type="nucleotide sequence ID" value="NZ_JBHRYR010000003.1"/>
</dbReference>
<evidence type="ECO:0000313" key="1">
    <source>
        <dbReference type="EMBL" id="MFC3853221.1"/>
    </source>
</evidence>
<proteinExistence type="predicted"/>
<comment type="caution">
    <text evidence="1">The sequence shown here is derived from an EMBL/GenBank/DDBJ whole genome shotgun (WGS) entry which is preliminary data.</text>
</comment>
<gene>
    <name evidence="1" type="ORF">ACFOOG_10300</name>
</gene>
<dbReference type="InterPro" id="IPR011989">
    <property type="entry name" value="ARM-like"/>
</dbReference>
<accession>A0ABV7ZYK2</accession>
<sequence>MTSALTDSAGVVRAAALRGLTTLPVEHWLTPNRIQQALRDRQSSVRLAAVQVLQRYPEGMTDGPALVLPLLADPAPRVVHAVRNLLEAQLPHQQEPLLQAVFDLNTPFVQRAQLLSILTPLRDDAFNERLQQSCQQALGRVLYASSLGPRIQGEVNGALGEFLQRHINQLMADALRFAVLAVVTLAQQDDELARRISRGLLSTHAREQGLAMEALSRLPQRVLAGWVVRIAEAMSLPVSRRDELYRELTGKPLPQRVGLAQQLDLLGGTYLRAAAWLLQSDEVPTDSEIRRLWATT</sequence>
<evidence type="ECO:0008006" key="3">
    <source>
        <dbReference type="Google" id="ProtNLM"/>
    </source>
</evidence>
<protein>
    <recommendedName>
        <fullName evidence="3">HEAT repeat domain-containing protein</fullName>
    </recommendedName>
</protein>
<dbReference type="SUPFAM" id="SSF48371">
    <property type="entry name" value="ARM repeat"/>
    <property type="match status" value="1"/>
</dbReference>
<dbReference type="InterPro" id="IPR016024">
    <property type="entry name" value="ARM-type_fold"/>
</dbReference>
<dbReference type="Gene3D" id="1.25.10.10">
    <property type="entry name" value="Leucine-rich Repeat Variant"/>
    <property type="match status" value="1"/>
</dbReference>
<name>A0ABV7ZYK2_9GAMM</name>
<evidence type="ECO:0000313" key="2">
    <source>
        <dbReference type="Proteomes" id="UP001595617"/>
    </source>
</evidence>
<organism evidence="1 2">
    <name type="scientific">Saccharospirillum mangrovi</name>
    <dbReference type="NCBI Taxonomy" id="2161747"/>
    <lineage>
        <taxon>Bacteria</taxon>
        <taxon>Pseudomonadati</taxon>
        <taxon>Pseudomonadota</taxon>
        <taxon>Gammaproteobacteria</taxon>
        <taxon>Oceanospirillales</taxon>
        <taxon>Saccharospirillaceae</taxon>
        <taxon>Saccharospirillum</taxon>
    </lineage>
</organism>
<keyword evidence="2" id="KW-1185">Reference proteome</keyword>
<dbReference type="Proteomes" id="UP001595617">
    <property type="component" value="Unassembled WGS sequence"/>
</dbReference>
<reference evidence="2" key="1">
    <citation type="journal article" date="2019" name="Int. J. Syst. Evol. Microbiol.">
        <title>The Global Catalogue of Microorganisms (GCM) 10K type strain sequencing project: providing services to taxonomists for standard genome sequencing and annotation.</title>
        <authorList>
            <consortium name="The Broad Institute Genomics Platform"/>
            <consortium name="The Broad Institute Genome Sequencing Center for Infectious Disease"/>
            <person name="Wu L."/>
            <person name="Ma J."/>
        </authorList>
    </citation>
    <scope>NUCLEOTIDE SEQUENCE [LARGE SCALE GENOMIC DNA]</scope>
    <source>
        <strain evidence="2">IBRC 10765</strain>
    </source>
</reference>